<dbReference type="EMBL" id="CP128986">
    <property type="protein sequence ID" value="WOC11970.1"/>
    <property type="molecule type" value="Genomic_DNA"/>
</dbReference>
<proteinExistence type="predicted"/>
<sequence>MRHNNHTDEVPDKLRAAYDAAPRVSSADLQKWVSLAHDKNSPRDPERPTAIVVAEGANAAYDVDDYHLADHLRRMEYALNTITEGDSQ</sequence>
<organism evidence="1">
    <name type="scientific">Gordonia sp. MP11Mi</name>
    <dbReference type="NCBI Taxonomy" id="3022769"/>
    <lineage>
        <taxon>Bacteria</taxon>
        <taxon>Bacillati</taxon>
        <taxon>Actinomycetota</taxon>
        <taxon>Actinomycetes</taxon>
        <taxon>Mycobacteriales</taxon>
        <taxon>Gordoniaceae</taxon>
        <taxon>Gordonia</taxon>
    </lineage>
</organism>
<evidence type="ECO:0000313" key="1">
    <source>
        <dbReference type="EMBL" id="WOC11970.1"/>
    </source>
</evidence>
<accession>A0AA97CT60</accession>
<name>A0AA97CT60_9ACTN</name>
<dbReference type="AlphaFoldDB" id="A0AA97CT60"/>
<dbReference type="RefSeq" id="WP_420041238.1">
    <property type="nucleotide sequence ID" value="NZ_CP128986.1"/>
</dbReference>
<gene>
    <name evidence="1" type="ORF">MP11Mi_10510</name>
</gene>
<reference evidence="1" key="1">
    <citation type="submission" date="2023-06" db="EMBL/GenBank/DDBJ databases">
        <title>Gordonia sp. nov. and Pseudochrobactrum sp. nov., two species isolated from the burying beetle Nicrophorus vespilloides.</title>
        <authorList>
            <person name="Poehlein A."/>
            <person name="Guzman J."/>
            <person name="Daniel R."/>
            <person name="Vilcinskas A."/>
        </authorList>
    </citation>
    <scope>NUCLEOTIDE SEQUENCE</scope>
    <source>
        <strain evidence="1">MP11Mi</strain>
    </source>
</reference>
<protein>
    <submittedName>
        <fullName evidence="1">Uncharacterized protein</fullName>
    </submittedName>
</protein>